<dbReference type="CDD" id="cd10434">
    <property type="entry name" value="GIY-YIG_UvrC_Cho"/>
    <property type="match status" value="1"/>
</dbReference>
<evidence type="ECO:0000313" key="13">
    <source>
        <dbReference type="EMBL" id="RMA58791.1"/>
    </source>
</evidence>
<evidence type="ECO:0000256" key="1">
    <source>
        <dbReference type="ARBA" id="ARBA00022763"/>
    </source>
</evidence>
<reference evidence="13 14" key="1">
    <citation type="submission" date="2018-10" db="EMBL/GenBank/DDBJ databases">
        <title>Genomic Encyclopedia of Archaeal and Bacterial Type Strains, Phase II (KMG-II): from individual species to whole genera.</title>
        <authorList>
            <person name="Goeker M."/>
        </authorList>
    </citation>
    <scope>NUCLEOTIDE SEQUENCE [LARGE SCALE GENOMIC DNA]</scope>
    <source>
        <strain evidence="13 14">DSM 23424</strain>
    </source>
</reference>
<keyword evidence="2" id="KW-0228">DNA excision</keyword>
<dbReference type="AlphaFoldDB" id="A0A3L9YDQ8"/>
<organism evidence="13 14">
    <name type="scientific">Ulvibacter antarcticus</name>
    <dbReference type="NCBI Taxonomy" id="442714"/>
    <lineage>
        <taxon>Bacteria</taxon>
        <taxon>Pseudomonadati</taxon>
        <taxon>Bacteroidota</taxon>
        <taxon>Flavobacteriia</taxon>
        <taxon>Flavobacteriales</taxon>
        <taxon>Flavobacteriaceae</taxon>
        <taxon>Ulvibacter</taxon>
    </lineage>
</organism>
<evidence type="ECO:0000256" key="9">
    <source>
        <dbReference type="ARBA" id="ARBA00040756"/>
    </source>
</evidence>
<proteinExistence type="predicted"/>
<dbReference type="InterPro" id="IPR006054">
    <property type="entry name" value="DnaQ"/>
</dbReference>
<dbReference type="SUPFAM" id="SSF82771">
    <property type="entry name" value="GIY-YIG endonuclease"/>
    <property type="match status" value="1"/>
</dbReference>
<evidence type="ECO:0000256" key="3">
    <source>
        <dbReference type="ARBA" id="ARBA00022801"/>
    </source>
</evidence>
<comment type="caution">
    <text evidence="13">The sequence shown here is derived from an EMBL/GenBank/DDBJ whole genome shotgun (WGS) entry which is preliminary data.</text>
</comment>
<dbReference type="GO" id="GO:0006289">
    <property type="term" value="P:nucleotide-excision repair"/>
    <property type="evidence" value="ECO:0007669"/>
    <property type="project" value="InterPro"/>
</dbReference>
<dbReference type="GO" id="GO:0006260">
    <property type="term" value="P:DNA replication"/>
    <property type="evidence" value="ECO:0007669"/>
    <property type="project" value="InterPro"/>
</dbReference>
<dbReference type="Gene3D" id="3.40.1440.10">
    <property type="entry name" value="GIY-YIG endonuclease"/>
    <property type="match status" value="1"/>
</dbReference>
<dbReference type="CDD" id="cd06127">
    <property type="entry name" value="DEDDh"/>
    <property type="match status" value="1"/>
</dbReference>
<dbReference type="FunFam" id="3.30.420.10:FF:000045">
    <property type="entry name" value="3'-5' exonuclease DinG"/>
    <property type="match status" value="1"/>
</dbReference>
<dbReference type="InterPro" id="IPR000305">
    <property type="entry name" value="GIY-YIG_endonuc"/>
</dbReference>
<dbReference type="InterPro" id="IPR050066">
    <property type="entry name" value="UvrABC_protein_C"/>
</dbReference>
<dbReference type="InterPro" id="IPR047296">
    <property type="entry name" value="GIY-YIG_UvrC_Cho"/>
</dbReference>
<evidence type="ECO:0000256" key="8">
    <source>
        <dbReference type="ARBA" id="ARBA00026073"/>
    </source>
</evidence>
<dbReference type="InterPro" id="IPR012337">
    <property type="entry name" value="RNaseH-like_sf"/>
</dbReference>
<evidence type="ECO:0000256" key="6">
    <source>
        <dbReference type="ARBA" id="ARBA00023236"/>
    </source>
</evidence>
<dbReference type="GO" id="GO:0009432">
    <property type="term" value="P:SOS response"/>
    <property type="evidence" value="ECO:0007669"/>
    <property type="project" value="UniProtKB-KW"/>
</dbReference>
<dbReference type="NCBIfam" id="TIGR00573">
    <property type="entry name" value="dnaq"/>
    <property type="match status" value="1"/>
</dbReference>
<dbReference type="RefSeq" id="WP_121907730.1">
    <property type="nucleotide sequence ID" value="NZ_REFC01000013.1"/>
</dbReference>
<keyword evidence="3" id="KW-0378">Hydrolase</keyword>
<dbReference type="SUPFAM" id="SSF53098">
    <property type="entry name" value="Ribonuclease H-like"/>
    <property type="match status" value="1"/>
</dbReference>
<feature type="domain" description="GIY-YIG" evidence="12">
    <location>
        <begin position="204"/>
        <end position="280"/>
    </location>
</feature>
<keyword evidence="1" id="KW-0227">DNA damage</keyword>
<dbReference type="PROSITE" id="PS50164">
    <property type="entry name" value="GIY_YIG"/>
    <property type="match status" value="1"/>
</dbReference>
<dbReference type="SMART" id="SM00479">
    <property type="entry name" value="EXOIII"/>
    <property type="match status" value="1"/>
</dbReference>
<keyword evidence="14" id="KW-1185">Reference proteome</keyword>
<sequence>MNFTASKYSIIDVETTGGVRYGRMTEICIITIENMQVVDVYQSLLNPEVAIPRNITALTGITNEMVQDAPKFHEIANIILEKTENAIFVAHSVNFDFGFLKKEFDSIGLKFSKRKLCTVRLSRKLIPGLKSYSLGRLCRDIGINLIGAHRAEADTRATAMLFLKLLAIDQLNEFKTFTSFLNKSSRQATLPPNISTEDFEKLPETPGIYIFKDKLDKVLYVGKAKNIKSRVLSHIYSKSQNSLNLCTETFHLDFEETGNELTALLLEADYIRRFYPKFNKAQKRPAYTYQIISYRNQRNIIQLALGRTKNSFNSVLTIYNKTVGLETLMELCSTYNLCPKYCSLQTTNEACTHYKITNCRGICSKNEPTETYNERVLHAINELDERKETYVIIEKGRTVLENCIILVENGTYFGFGFIEKENTVENFEDFRNYINRYQNTYHTSKILRSYARKDINQHRFTTAENVSFFE</sequence>
<dbReference type="Pfam" id="PF00929">
    <property type="entry name" value="RNase_T"/>
    <property type="match status" value="1"/>
</dbReference>
<evidence type="ECO:0000256" key="10">
    <source>
        <dbReference type="ARBA" id="ARBA00042138"/>
    </source>
</evidence>
<evidence type="ECO:0000256" key="2">
    <source>
        <dbReference type="ARBA" id="ARBA00022769"/>
    </source>
</evidence>
<evidence type="ECO:0000256" key="4">
    <source>
        <dbReference type="ARBA" id="ARBA00022881"/>
    </source>
</evidence>
<dbReference type="GO" id="GO:0003677">
    <property type="term" value="F:DNA binding"/>
    <property type="evidence" value="ECO:0007669"/>
    <property type="project" value="InterPro"/>
</dbReference>
<comment type="function">
    <text evidence="7">DNA polymerase III is a complex, multichain enzyme responsible for most of the replicative synthesis in bacteria. The epsilon subunit contain the editing function and is a proofreading 3'-5' exonuclease.</text>
</comment>
<dbReference type="InterPro" id="IPR036397">
    <property type="entry name" value="RNaseH_sf"/>
</dbReference>
<dbReference type="OrthoDB" id="9803913at2"/>
<keyword evidence="6" id="KW-0742">SOS response</keyword>
<evidence type="ECO:0000313" key="14">
    <source>
        <dbReference type="Proteomes" id="UP000271339"/>
    </source>
</evidence>
<accession>A0A3L9YDQ8</accession>
<evidence type="ECO:0000256" key="11">
    <source>
        <dbReference type="ARBA" id="ARBA00042732"/>
    </source>
</evidence>
<dbReference type="GO" id="GO:0009380">
    <property type="term" value="C:excinuclease repair complex"/>
    <property type="evidence" value="ECO:0007669"/>
    <property type="project" value="TreeGrafter"/>
</dbReference>
<protein>
    <recommendedName>
        <fullName evidence="9">Excinuclease cho</fullName>
    </recommendedName>
    <alternativeName>
        <fullName evidence="11">Endonuclease cho</fullName>
    </alternativeName>
    <alternativeName>
        <fullName evidence="10">UvrC homolog protein</fullName>
    </alternativeName>
</protein>
<dbReference type="SMART" id="SM00465">
    <property type="entry name" value="GIYc"/>
    <property type="match status" value="1"/>
</dbReference>
<evidence type="ECO:0000256" key="5">
    <source>
        <dbReference type="ARBA" id="ARBA00023204"/>
    </source>
</evidence>
<keyword evidence="4" id="KW-0267">Excision nuclease</keyword>
<dbReference type="InterPro" id="IPR035901">
    <property type="entry name" value="GIY-YIG_endonuc_sf"/>
</dbReference>
<name>A0A3L9YDQ8_9FLAO</name>
<dbReference type="PANTHER" id="PTHR30562">
    <property type="entry name" value="UVRC/OXIDOREDUCTASE"/>
    <property type="match status" value="1"/>
</dbReference>
<dbReference type="GO" id="GO:0003887">
    <property type="term" value="F:DNA-directed DNA polymerase activity"/>
    <property type="evidence" value="ECO:0007669"/>
    <property type="project" value="InterPro"/>
</dbReference>
<evidence type="ECO:0000256" key="7">
    <source>
        <dbReference type="ARBA" id="ARBA00025483"/>
    </source>
</evidence>
<dbReference type="Gene3D" id="3.30.420.10">
    <property type="entry name" value="Ribonuclease H-like superfamily/Ribonuclease H"/>
    <property type="match status" value="1"/>
</dbReference>
<dbReference type="InterPro" id="IPR013520">
    <property type="entry name" value="Ribonucl_H"/>
</dbReference>
<keyword evidence="5" id="KW-0234">DNA repair</keyword>
<dbReference type="Proteomes" id="UP000271339">
    <property type="component" value="Unassembled WGS sequence"/>
</dbReference>
<dbReference type="Pfam" id="PF01541">
    <property type="entry name" value="GIY-YIG"/>
    <property type="match status" value="1"/>
</dbReference>
<dbReference type="PANTHER" id="PTHR30562:SF10">
    <property type="entry name" value="EXCINUCLEASE CHO"/>
    <property type="match status" value="1"/>
</dbReference>
<dbReference type="EMBL" id="REFC01000013">
    <property type="protein sequence ID" value="RMA58791.1"/>
    <property type="molecule type" value="Genomic_DNA"/>
</dbReference>
<dbReference type="GO" id="GO:0004527">
    <property type="term" value="F:exonuclease activity"/>
    <property type="evidence" value="ECO:0007669"/>
    <property type="project" value="UniProtKB-ARBA"/>
</dbReference>
<gene>
    <name evidence="13" type="ORF">BXY75_2169</name>
</gene>
<evidence type="ECO:0000259" key="12">
    <source>
        <dbReference type="PROSITE" id="PS50164"/>
    </source>
</evidence>
<comment type="subunit">
    <text evidence="8">DNA polymerase III contains a core (composed of alpha, epsilon and theta chains) that associates with a tau subunit. This core dimerizes to form the POLIII' complex. PolIII' associates with the gamma complex (composed of gamma, delta, delta', psi and chi chains) and with the beta chain to form the complete DNA polymerase III complex.</text>
</comment>